<feature type="transmembrane region" description="Helical" evidence="1">
    <location>
        <begin position="92"/>
        <end position="119"/>
    </location>
</feature>
<gene>
    <name evidence="2" type="ORF">GCM10017567_18810</name>
</gene>
<feature type="transmembrane region" description="Helical" evidence="1">
    <location>
        <begin position="62"/>
        <end position="80"/>
    </location>
</feature>
<keyword evidence="3" id="KW-1185">Reference proteome</keyword>
<accession>A0ABQ3K4S1</accession>
<dbReference type="Proteomes" id="UP000649955">
    <property type="component" value="Unassembled WGS sequence"/>
</dbReference>
<keyword evidence="1" id="KW-1133">Transmembrane helix</keyword>
<dbReference type="EMBL" id="BNAW01000005">
    <property type="protein sequence ID" value="GHG03407.1"/>
    <property type="molecule type" value="Genomic_DNA"/>
</dbReference>
<protein>
    <recommendedName>
        <fullName evidence="4">DUF4386 domain-containing protein</fullName>
    </recommendedName>
</protein>
<evidence type="ECO:0000313" key="2">
    <source>
        <dbReference type="EMBL" id="GHG03407.1"/>
    </source>
</evidence>
<sequence>MSATPRPGNSKQVSVAPSARSLSRATGVAAAIAGALFIAVQIGHPAMDVSLVTTTDWAVRSTAKALMAALALAGITGMYLRQVRQTGILGFLGYVLFAVGYLSMLSVEIVAAAVLPALAHTAPGYVADVLAVAFGGTASHGIGAMQTVIVVSSVGYLAGGCLFGIALFRARVLARWASALLAAGTVATLALAVLPESFNRPLAVPTGVALIGLGISLWRAQPAQSDDNTTSPGAEYAAAQ</sequence>
<feature type="transmembrane region" description="Helical" evidence="1">
    <location>
        <begin position="176"/>
        <end position="195"/>
    </location>
</feature>
<evidence type="ECO:0000313" key="3">
    <source>
        <dbReference type="Proteomes" id="UP000649955"/>
    </source>
</evidence>
<reference evidence="3" key="1">
    <citation type="journal article" date="2019" name="Int. J. Syst. Evol. Microbiol.">
        <title>The Global Catalogue of Microorganisms (GCM) 10K type strain sequencing project: providing services to taxonomists for standard genome sequencing and annotation.</title>
        <authorList>
            <consortium name="The Broad Institute Genomics Platform"/>
            <consortium name="The Broad Institute Genome Sequencing Center for Infectious Disease"/>
            <person name="Wu L."/>
            <person name="Ma J."/>
        </authorList>
    </citation>
    <scope>NUCLEOTIDE SEQUENCE [LARGE SCALE GENOMIC DNA]</scope>
    <source>
        <strain evidence="3">CGMCC 4.7680</strain>
    </source>
</reference>
<feature type="transmembrane region" description="Helical" evidence="1">
    <location>
        <begin position="21"/>
        <end position="42"/>
    </location>
</feature>
<evidence type="ECO:0008006" key="4">
    <source>
        <dbReference type="Google" id="ProtNLM"/>
    </source>
</evidence>
<proteinExistence type="predicted"/>
<feature type="transmembrane region" description="Helical" evidence="1">
    <location>
        <begin position="202"/>
        <end position="220"/>
    </location>
</feature>
<keyword evidence="1" id="KW-0472">Membrane</keyword>
<comment type="caution">
    <text evidence="2">The sequence shown here is derived from an EMBL/GenBank/DDBJ whole genome shotgun (WGS) entry which is preliminary data.</text>
</comment>
<organism evidence="2 3">
    <name type="scientific">Amycolatopsis bullii</name>
    <dbReference type="NCBI Taxonomy" id="941987"/>
    <lineage>
        <taxon>Bacteria</taxon>
        <taxon>Bacillati</taxon>
        <taxon>Actinomycetota</taxon>
        <taxon>Actinomycetes</taxon>
        <taxon>Pseudonocardiales</taxon>
        <taxon>Pseudonocardiaceae</taxon>
        <taxon>Amycolatopsis</taxon>
    </lineage>
</organism>
<evidence type="ECO:0000256" key="1">
    <source>
        <dbReference type="SAM" id="Phobius"/>
    </source>
</evidence>
<keyword evidence="1" id="KW-0812">Transmembrane</keyword>
<name>A0ABQ3K4S1_9PSEU</name>
<feature type="transmembrane region" description="Helical" evidence="1">
    <location>
        <begin position="149"/>
        <end position="170"/>
    </location>
</feature>